<feature type="region of interest" description="Disordered" evidence="1">
    <location>
        <begin position="180"/>
        <end position="199"/>
    </location>
</feature>
<dbReference type="SMART" id="SM00767">
    <property type="entry name" value="DCD"/>
    <property type="match status" value="1"/>
</dbReference>
<organism evidence="3 4">
    <name type="scientific">Urochloa decumbens</name>
    <dbReference type="NCBI Taxonomy" id="240449"/>
    <lineage>
        <taxon>Eukaryota</taxon>
        <taxon>Viridiplantae</taxon>
        <taxon>Streptophyta</taxon>
        <taxon>Embryophyta</taxon>
        <taxon>Tracheophyta</taxon>
        <taxon>Spermatophyta</taxon>
        <taxon>Magnoliopsida</taxon>
        <taxon>Liliopsida</taxon>
        <taxon>Poales</taxon>
        <taxon>Poaceae</taxon>
        <taxon>PACMAD clade</taxon>
        <taxon>Panicoideae</taxon>
        <taxon>Panicodae</taxon>
        <taxon>Paniceae</taxon>
        <taxon>Melinidinae</taxon>
        <taxon>Urochloa</taxon>
    </lineage>
</organism>
<dbReference type="PANTHER" id="PTHR46034:SF38">
    <property type="entry name" value="OS09G0563700 PROTEIN"/>
    <property type="match status" value="1"/>
</dbReference>
<dbReference type="PROSITE" id="PS51222">
    <property type="entry name" value="DCD"/>
    <property type="match status" value="1"/>
</dbReference>
<evidence type="ECO:0000313" key="4">
    <source>
        <dbReference type="Proteomes" id="UP001497457"/>
    </source>
</evidence>
<dbReference type="InterPro" id="IPR013989">
    <property type="entry name" value="Dev_and_cell_death_domain"/>
</dbReference>
<feature type="region of interest" description="Disordered" evidence="1">
    <location>
        <begin position="472"/>
        <end position="492"/>
    </location>
</feature>
<dbReference type="PANTHER" id="PTHR46034">
    <property type="match status" value="1"/>
</dbReference>
<dbReference type="Pfam" id="PF10539">
    <property type="entry name" value="Dev_Cell_Death"/>
    <property type="match status" value="1"/>
</dbReference>
<reference evidence="3 4" key="2">
    <citation type="submission" date="2024-10" db="EMBL/GenBank/DDBJ databases">
        <authorList>
            <person name="Ryan C."/>
        </authorList>
    </citation>
    <scope>NUCLEOTIDE SEQUENCE [LARGE SCALE GENOMIC DNA]</scope>
</reference>
<sequence>MPIAAVSHSFHLCACAKSVEMRREGPALSIREDAVADMAGAIFMSNTLTREQCFQSSIFGLPLEYQPFVSNVRKGMPLFLFDHTLRKLYGVFEAASDGGLNINNAAFRSIQRSYPAQVRINIIWKCRPLSEDEFYPAIEDNYYQPRKFYFDLSYEQVVQLYELFDARRVQLPIHDYSENESLETNRSSKGRQDKESLTPNVPHAIDQSRLLVPNISEVVRRYSTATSMSTDLPLSVEAHPNMSMPLGTEIGAQIASTHRHHDQIEFQSQSDLFPAAVMTDAVSTQVSAPCSQTSRHYQLVAKQPYPLPQDYPQNILPSGCTTQDPIERAKFIANQSYPLSSGYLHSGLLTSGYATQNSTYKGRNHLNPSTPYDPVYPNLSLSNPQSNSDYQVHCDICLNQGRSSAHNDMYECERQRFSGGEALTPAKLSLQRIPTCTEVLRRDGKTVPAIDHKRNSADYIQIPGCDKDFENDHMRYGGPHSNASDPSDLENDIVDPRHTQHNVRAESNTKDRCSPTQRSVFSRLSLNKQLTCQEATGPTLNQLVSSLSQKTEQWNHKNKPASHGVVAPLIVEEAMDHSHAELNLPSQLELEETEESMVQQVPFYNFKRRSEAGKVTANSGKEISGKMKRRKLVRPSLEENKASTNVGEELKGDCTQERKQNNLEVSENHFDIDLNIPASSVHSDPVEEDNRIAVCPSVINVPHEMDADTVFKKKIDANKTNSDVETTKEQDPSSASRQKISIDFNIAELNSMDESKLQTILDQASFLLQALGKRKSEKPNNSEEASQAFAVKTEK</sequence>
<proteinExistence type="predicted"/>
<keyword evidence="4" id="KW-1185">Reference proteome</keyword>
<name>A0ABC9EWY6_9POAL</name>
<dbReference type="AlphaFoldDB" id="A0ABC9EWY6"/>
<feature type="region of interest" description="Disordered" evidence="1">
    <location>
        <begin position="773"/>
        <end position="795"/>
    </location>
</feature>
<evidence type="ECO:0000313" key="3">
    <source>
        <dbReference type="EMBL" id="CAL5065633.1"/>
    </source>
</evidence>
<protein>
    <recommendedName>
        <fullName evidence="2">DCD domain-containing protein</fullName>
    </recommendedName>
</protein>
<feature type="domain" description="DCD" evidence="2">
    <location>
        <begin position="36"/>
        <end position="166"/>
    </location>
</feature>
<evidence type="ECO:0000259" key="2">
    <source>
        <dbReference type="PROSITE" id="PS51222"/>
    </source>
</evidence>
<reference evidence="4" key="1">
    <citation type="submission" date="2024-06" db="EMBL/GenBank/DDBJ databases">
        <authorList>
            <person name="Ryan C."/>
        </authorList>
    </citation>
    <scope>NUCLEOTIDE SEQUENCE [LARGE SCALE GENOMIC DNA]</scope>
</reference>
<evidence type="ECO:0000256" key="1">
    <source>
        <dbReference type="SAM" id="MobiDB-lite"/>
    </source>
</evidence>
<gene>
    <name evidence="3" type="ORF">URODEC1_LOCUS100042</name>
</gene>
<dbReference type="InterPro" id="IPR044832">
    <property type="entry name" value="NRP-like"/>
</dbReference>
<dbReference type="EMBL" id="OZ075115">
    <property type="protein sequence ID" value="CAL5065633.1"/>
    <property type="molecule type" value="Genomic_DNA"/>
</dbReference>
<dbReference type="Proteomes" id="UP001497457">
    <property type="component" value="Chromosome 5rd"/>
</dbReference>
<accession>A0ABC9EWY6</accession>